<organism evidence="1 2">
    <name type="scientific">Telluria mixta</name>
    <dbReference type="NCBI Taxonomy" id="34071"/>
    <lineage>
        <taxon>Bacteria</taxon>
        <taxon>Pseudomonadati</taxon>
        <taxon>Pseudomonadota</taxon>
        <taxon>Betaproteobacteria</taxon>
        <taxon>Burkholderiales</taxon>
        <taxon>Oxalobacteraceae</taxon>
        <taxon>Telluria group</taxon>
        <taxon>Telluria</taxon>
    </lineage>
</organism>
<dbReference type="Proteomes" id="UP001165263">
    <property type="component" value="Unassembled WGS sequence"/>
</dbReference>
<proteinExistence type="predicted"/>
<reference evidence="1" key="1">
    <citation type="submission" date="2022-08" db="EMBL/GenBank/DDBJ databases">
        <title>Reclassification of Massilia species as members of the genera Telluria, Duganella, Pseudoduganella, Mokoshia gen. nov. and Zemynaea gen. nov. using orthogonal and non-orthogonal genome-based approaches.</title>
        <authorList>
            <person name="Bowman J.P."/>
        </authorList>
    </citation>
    <scope>NUCLEOTIDE SEQUENCE</scope>
    <source>
        <strain evidence="1">LMG 11547</strain>
    </source>
</reference>
<dbReference type="RefSeq" id="WP_259447614.1">
    <property type="nucleotide sequence ID" value="NZ_CP119520.1"/>
</dbReference>
<name>A0ABT2BTD5_9BURK</name>
<evidence type="ECO:0000313" key="1">
    <source>
        <dbReference type="EMBL" id="MCS0628380.1"/>
    </source>
</evidence>
<protein>
    <submittedName>
        <fullName evidence="1">Uncharacterized protein</fullName>
    </submittedName>
</protein>
<dbReference type="EMBL" id="JANUHC010000001">
    <property type="protein sequence ID" value="MCS0628380.1"/>
    <property type="molecule type" value="Genomic_DNA"/>
</dbReference>
<sequence length="96" mass="10818">MPALLRTSQSAKTGRLICQLKAQSVYQTQRFMRRHQDADDNIDALRRFLEKAPGVANISTLEAHRKGGYQAGFDLVPNCIDAFIAELYNSGWMTVM</sequence>
<gene>
    <name evidence="1" type="ORF">NX786_03420</name>
</gene>
<comment type="caution">
    <text evidence="1">The sequence shown here is derived from an EMBL/GenBank/DDBJ whole genome shotgun (WGS) entry which is preliminary data.</text>
</comment>
<keyword evidence="2" id="KW-1185">Reference proteome</keyword>
<accession>A0ABT2BTD5</accession>
<evidence type="ECO:0000313" key="2">
    <source>
        <dbReference type="Proteomes" id="UP001165263"/>
    </source>
</evidence>